<comment type="caution">
    <text evidence="1">The sequence shown here is derived from an EMBL/GenBank/DDBJ whole genome shotgun (WGS) entry which is preliminary data.</text>
</comment>
<proteinExistence type="predicted"/>
<name>A0AAD7J2N9_9AGAR</name>
<gene>
    <name evidence="1" type="ORF">B0H16DRAFT_1723244</name>
</gene>
<accession>A0AAD7J2N9</accession>
<organism evidence="1 2">
    <name type="scientific">Mycena metata</name>
    <dbReference type="NCBI Taxonomy" id="1033252"/>
    <lineage>
        <taxon>Eukaryota</taxon>
        <taxon>Fungi</taxon>
        <taxon>Dikarya</taxon>
        <taxon>Basidiomycota</taxon>
        <taxon>Agaricomycotina</taxon>
        <taxon>Agaricomycetes</taxon>
        <taxon>Agaricomycetidae</taxon>
        <taxon>Agaricales</taxon>
        <taxon>Marasmiineae</taxon>
        <taxon>Mycenaceae</taxon>
        <taxon>Mycena</taxon>
    </lineage>
</organism>
<protein>
    <submittedName>
        <fullName evidence="1">Uncharacterized protein</fullName>
    </submittedName>
</protein>
<evidence type="ECO:0000313" key="1">
    <source>
        <dbReference type="EMBL" id="KAJ7753212.1"/>
    </source>
</evidence>
<dbReference type="EMBL" id="JARKIB010000056">
    <property type="protein sequence ID" value="KAJ7753212.1"/>
    <property type="molecule type" value="Genomic_DNA"/>
</dbReference>
<dbReference type="Proteomes" id="UP001215598">
    <property type="component" value="Unassembled WGS sequence"/>
</dbReference>
<reference evidence="1" key="1">
    <citation type="submission" date="2023-03" db="EMBL/GenBank/DDBJ databases">
        <title>Massive genome expansion in bonnet fungi (Mycena s.s.) driven by repeated elements and novel gene families across ecological guilds.</title>
        <authorList>
            <consortium name="Lawrence Berkeley National Laboratory"/>
            <person name="Harder C.B."/>
            <person name="Miyauchi S."/>
            <person name="Viragh M."/>
            <person name="Kuo A."/>
            <person name="Thoen E."/>
            <person name="Andreopoulos B."/>
            <person name="Lu D."/>
            <person name="Skrede I."/>
            <person name="Drula E."/>
            <person name="Henrissat B."/>
            <person name="Morin E."/>
            <person name="Kohler A."/>
            <person name="Barry K."/>
            <person name="LaButti K."/>
            <person name="Morin E."/>
            <person name="Salamov A."/>
            <person name="Lipzen A."/>
            <person name="Mereny Z."/>
            <person name="Hegedus B."/>
            <person name="Baldrian P."/>
            <person name="Stursova M."/>
            <person name="Weitz H."/>
            <person name="Taylor A."/>
            <person name="Grigoriev I.V."/>
            <person name="Nagy L.G."/>
            <person name="Martin F."/>
            <person name="Kauserud H."/>
        </authorList>
    </citation>
    <scope>NUCLEOTIDE SEQUENCE</scope>
    <source>
        <strain evidence="1">CBHHK182m</strain>
    </source>
</reference>
<dbReference type="AlphaFoldDB" id="A0AAD7J2N9"/>
<evidence type="ECO:0000313" key="2">
    <source>
        <dbReference type="Proteomes" id="UP001215598"/>
    </source>
</evidence>
<keyword evidence="2" id="KW-1185">Reference proteome</keyword>
<sequence>MTGELWELATRCWTANTSDRPTATQVHDELASMIFNPQIALHNVPSAALGEPVVHTLPPNIPTLGVPGIQHPPPPDPQHESPFHQVSEVSQMAQQLQIAAFDGLIPWKDLNLDPDGVAALRRRQVKRQLKCKPRSLDHLCVDFLIGLTDFRSGTGIQPRLERIQQYGAAFGTYMFSFYLAAVYRAVKRLNEALETGLMVVKQETVWLDSWLANGGRNSPQDLQRLRRYTYVQGLALTHHDMNNNQQAMAPQLEVFTGRHKILGIKHRDTVMAMRTLAVFCAVWAYESGGNPTNETLEETFNRERQILKEFLGSWIFCILDSTL</sequence>